<keyword evidence="2" id="KW-1185">Reference proteome</keyword>
<protein>
    <submittedName>
        <fullName evidence="1">Major tail protein</fullName>
    </submittedName>
</protein>
<sequence length="168" mass="18187">MADDILMPPDSAQLVTTLARDWAFQVNTSTTAEPEWIFVNGLSKVGPTTDQTKQDDGDIHSGGYKSQLATAIGANVEIEGLRKGTLAGVALTPDPGQEFLRAKGRQIGYANIAHVRYWRTDALPDAMEAQVTVEWKDGTEDKEGLQTFTCTLTGRGKPKEIAKPKATP</sequence>
<dbReference type="KEGG" id="vg:54992178"/>
<proteinExistence type="predicted"/>
<name>A0A2U8UIW6_9CAUD</name>
<dbReference type="EMBL" id="MH153804">
    <property type="protein sequence ID" value="AWN03634.1"/>
    <property type="molecule type" value="Genomic_DNA"/>
</dbReference>
<organism evidence="1 2">
    <name type="scientific">Gordonia phage Jace</name>
    <dbReference type="NCBI Taxonomy" id="2182360"/>
    <lineage>
        <taxon>Viruses</taxon>
        <taxon>Duplodnaviria</taxon>
        <taxon>Heunggongvirae</taxon>
        <taxon>Uroviricota</taxon>
        <taxon>Caudoviricetes</taxon>
        <taxon>Jacevirus</taxon>
        <taxon>Jacevirus jace</taxon>
    </lineage>
</organism>
<dbReference type="GeneID" id="54992178"/>
<dbReference type="NCBIfam" id="NF047353">
    <property type="entry name" value="tube_lmo2291"/>
    <property type="match status" value="1"/>
</dbReference>
<dbReference type="RefSeq" id="YP_009801658.1">
    <property type="nucleotide sequence ID" value="NC_047974.1"/>
</dbReference>
<accession>A0A2U8UIW6</accession>
<evidence type="ECO:0000313" key="1">
    <source>
        <dbReference type="EMBL" id="AWN03634.1"/>
    </source>
</evidence>
<reference evidence="1 2" key="1">
    <citation type="submission" date="2018-03" db="EMBL/GenBank/DDBJ databases">
        <authorList>
            <person name="Garlena R.A."/>
            <person name="Russell D.A."/>
            <person name="Pope W.H."/>
            <person name="Jacobs-Sera D."/>
            <person name="Hatfull G.F."/>
        </authorList>
    </citation>
    <scope>NUCLEOTIDE SEQUENCE [LARGE SCALE GENOMIC DNA]</scope>
</reference>
<evidence type="ECO:0000313" key="2">
    <source>
        <dbReference type="Proteomes" id="UP000246975"/>
    </source>
</evidence>
<gene>
    <name evidence="1" type="primary">12</name>
    <name evidence="1" type="ORF">PBI_JACE_12</name>
</gene>
<dbReference type="Proteomes" id="UP000246975">
    <property type="component" value="Segment"/>
</dbReference>